<dbReference type="EMBL" id="JACGWS010000014">
    <property type="protein sequence ID" value="MBC8756873.1"/>
    <property type="molecule type" value="Genomic_DNA"/>
</dbReference>
<dbReference type="SUPFAM" id="SSF56784">
    <property type="entry name" value="HAD-like"/>
    <property type="match status" value="1"/>
</dbReference>
<dbReference type="Gene3D" id="3.30.559.30">
    <property type="entry name" value="Nonribosomal peptide synthetase, condensation domain"/>
    <property type="match status" value="1"/>
</dbReference>
<dbReference type="InterPro" id="IPR044894">
    <property type="entry name" value="TubC_N_sf"/>
</dbReference>
<dbReference type="InterPro" id="IPR001242">
    <property type="entry name" value="Condensation_dom"/>
</dbReference>
<keyword evidence="3" id="KW-0597">Phosphoprotein</keyword>
<dbReference type="Gene3D" id="1.10.10.1830">
    <property type="entry name" value="Non-ribosomal peptide synthase, adenylation domain"/>
    <property type="match status" value="1"/>
</dbReference>
<dbReference type="Gene3D" id="1.10.1200.10">
    <property type="entry name" value="ACP-like"/>
    <property type="match status" value="1"/>
</dbReference>
<dbReference type="InterPro" id="IPR010037">
    <property type="entry name" value="FkbH_domain"/>
</dbReference>
<dbReference type="InterPro" id="IPR023213">
    <property type="entry name" value="CAT-like_dom_sf"/>
</dbReference>
<reference evidence="5 6" key="1">
    <citation type="submission" date="2020-07" db="EMBL/GenBank/DDBJ databases">
        <title>Description of Kordia aestuariivivens sp. nov., isolated from a tidal flat.</title>
        <authorList>
            <person name="Park S."/>
            <person name="Yoon J.-H."/>
        </authorList>
    </citation>
    <scope>NUCLEOTIDE SEQUENCE [LARGE SCALE GENOMIC DNA]</scope>
    <source>
        <strain evidence="5 6">YSTF-M3</strain>
    </source>
</reference>
<dbReference type="InterPro" id="IPR036736">
    <property type="entry name" value="ACP-like_sf"/>
</dbReference>
<dbReference type="Pfam" id="PF18563">
    <property type="entry name" value="TubC_N"/>
    <property type="match status" value="1"/>
</dbReference>
<dbReference type="InterPro" id="IPR006162">
    <property type="entry name" value="Ppantetheine_attach_site"/>
</dbReference>
<dbReference type="PROSITE" id="PS00012">
    <property type="entry name" value="PHOSPHOPANTETHEINE"/>
    <property type="match status" value="1"/>
</dbReference>
<keyword evidence="6" id="KW-1185">Reference proteome</keyword>
<dbReference type="RefSeq" id="WP_187563913.1">
    <property type="nucleotide sequence ID" value="NZ_JACGWS010000014.1"/>
</dbReference>
<dbReference type="SUPFAM" id="SSF52777">
    <property type="entry name" value="CoA-dependent acyltransferases"/>
    <property type="match status" value="2"/>
</dbReference>
<protein>
    <submittedName>
        <fullName evidence="5">HAD-IIIC family phosphatase</fullName>
    </submittedName>
</protein>
<dbReference type="InterPro" id="IPR009081">
    <property type="entry name" value="PP-bd_ACP"/>
</dbReference>
<proteinExistence type="predicted"/>
<gene>
    <name evidence="5" type="ORF">H2O64_19525</name>
</gene>
<dbReference type="Pfam" id="PF00550">
    <property type="entry name" value="PP-binding"/>
    <property type="match status" value="1"/>
</dbReference>
<dbReference type="PANTHER" id="PTHR45398">
    <property type="match status" value="1"/>
</dbReference>
<evidence type="ECO:0000259" key="4">
    <source>
        <dbReference type="PROSITE" id="PS50075"/>
    </source>
</evidence>
<comment type="caution">
    <text evidence="5">The sequence shown here is derived from an EMBL/GenBank/DDBJ whole genome shotgun (WGS) entry which is preliminary data.</text>
</comment>
<evidence type="ECO:0000256" key="1">
    <source>
        <dbReference type="ARBA" id="ARBA00001957"/>
    </source>
</evidence>
<name>A0ABR7QEF8_9FLAO</name>
<dbReference type="Proteomes" id="UP000619238">
    <property type="component" value="Unassembled WGS sequence"/>
</dbReference>
<dbReference type="CDD" id="cd19531">
    <property type="entry name" value="LCL_NRPS-like"/>
    <property type="match status" value="1"/>
</dbReference>
<dbReference type="Gene3D" id="3.40.50.1110">
    <property type="entry name" value="SGNH hydrolase"/>
    <property type="match status" value="1"/>
</dbReference>
<sequence length="1333" mass="153695">MSVYQIIKKVKEKGIHLSIENGKLKISAAKGVFSDEIIEDIKKNKEALIRLLSQSNYEPIPVAKSSESYPLSYSQSVFWILNQLGHKDTTHNITSVFRCEGVLNISSLEMAFKKMIVRHEVLRTIFKENQKGIPAQFILPKDETSFKIIHHNIENSNHTEKEIHDTLHTEITSKFNLSTGPLFRVSTISINTSETILCCVFNHIIVDGWSMFLIMKETLKFYDEIEAQTETNLTPLEVQYKDYAVWQKNRLETEKGVFQKEYWKKKLGETIPVLNLPSFKERPKVKTYNGSTTTSFFKKGLLKKINTFSAQQNTTVFTVLIAVLNALFNRYTGDEDIIIGTLVAGREHPDLENQIGMYANMLALRTAFKNENSFLELVEIQKESLLNDFENQNYPFNKLLSDLSIKRDLSRSALFDVVAIFQNQDSVTGTTELENESLKIAAYEKLKTASSQVDLKFDFLEDNGELRLRIEYNTDVYDASFIQKLVQHLQNCLENVLDFPNQLISNIDFLSLEEKEELSNFGKKTTVSEFAETTVSNPKTMILSDKFMEQSIGVYGKVYIQTAVSDSENDLAFIENPIQEGTFLIDSGKKGRWLPDGTIEYLEEKISEPQPVSKSLDTLHIISSYTVAPLAGKLEWFLDEFAQPHPIKLGKYNQVFQEFIALNDNNAENAKSILVVLNRFEDYLVGEEKHAENFQAKLDQVYEDLLKVITHQSQTSTIIMVFSHANENLYDQKIVDYIHLLNKKSIKALAELGNIHCIHLENPKNELPSLQVFDDLTEEMGHIPFTETFFYTIAQRINRVLWGLKSKNCKVIALDCDHTLWEGVCGESNVNDLVISEGHKLLQQFMIQKYKEGFLLVLLSKNNESAVWDVFENHPDMLLTKEHLVGWKINWDSKAGNIQQLAEELNLGLESFAFVDDNPLECHLMMEENPEVLTLELPKKPEHFDEFLQHVISFDKQKVSKEDTLRTEMYKTEKTRIASRKKLNLEDFLKSLKLELSFNHVNDAQIDRVAQLTHRTNQFSLNGIRKNNKEVIDFIKEKDNACFVINVRDKFGTYGLVGAILVSLKGETLFIENFMLSCRVLGRAVEETIITILKQKYAQSNCKLIVAKYIDTKKNVPIHDFLIKNTWMPFDQDNTSGYKIAMKDVSEHTDYITSYLDQELPLLATKKSTITIEKDTVNNHSVTEAIQENKKETWLWEKNLINESELFHKQTYKALEYANLGFLKKLEAYAFELDSDQYNEFENKLISFFKILLNVREVTITDRFFDLGGNSINATQLVSKIYQEFDVKLDLVYIFNNNTIQEMSEHIKEQKEIASITQEEFIDDMDSYKEIEF</sequence>
<dbReference type="InterPro" id="IPR041464">
    <property type="entry name" value="TubC_N"/>
</dbReference>
<evidence type="ECO:0000256" key="3">
    <source>
        <dbReference type="ARBA" id="ARBA00022553"/>
    </source>
</evidence>
<feature type="domain" description="Carrier" evidence="4">
    <location>
        <begin position="1236"/>
        <end position="1311"/>
    </location>
</feature>
<evidence type="ECO:0000313" key="5">
    <source>
        <dbReference type="EMBL" id="MBC8756873.1"/>
    </source>
</evidence>
<dbReference type="InterPro" id="IPR036514">
    <property type="entry name" value="SGNH_hydro_sf"/>
</dbReference>
<dbReference type="InterPro" id="IPR010033">
    <property type="entry name" value="HAD_SF_ppase_IIIC"/>
</dbReference>
<dbReference type="Gene3D" id="3.30.559.10">
    <property type="entry name" value="Chloramphenicol acetyltransferase-like domain"/>
    <property type="match status" value="1"/>
</dbReference>
<dbReference type="SUPFAM" id="SSF47336">
    <property type="entry name" value="ACP-like"/>
    <property type="match status" value="1"/>
</dbReference>
<dbReference type="Gene3D" id="3.40.50.1000">
    <property type="entry name" value="HAD superfamily/HAD-like"/>
    <property type="match status" value="1"/>
</dbReference>
<evidence type="ECO:0000256" key="2">
    <source>
        <dbReference type="ARBA" id="ARBA00022450"/>
    </source>
</evidence>
<dbReference type="NCBIfam" id="TIGR01681">
    <property type="entry name" value="HAD-SF-IIIC"/>
    <property type="match status" value="1"/>
</dbReference>
<organism evidence="5 6">
    <name type="scientific">Kordia aestuariivivens</name>
    <dbReference type="NCBI Taxonomy" id="2759037"/>
    <lineage>
        <taxon>Bacteria</taxon>
        <taxon>Pseudomonadati</taxon>
        <taxon>Bacteroidota</taxon>
        <taxon>Flavobacteriia</taxon>
        <taxon>Flavobacteriales</taxon>
        <taxon>Flavobacteriaceae</taxon>
        <taxon>Kordia</taxon>
    </lineage>
</organism>
<dbReference type="NCBIfam" id="TIGR01686">
    <property type="entry name" value="FkbH"/>
    <property type="match status" value="1"/>
</dbReference>
<dbReference type="PROSITE" id="PS50075">
    <property type="entry name" value="CARRIER"/>
    <property type="match status" value="1"/>
</dbReference>
<evidence type="ECO:0000313" key="6">
    <source>
        <dbReference type="Proteomes" id="UP000619238"/>
    </source>
</evidence>
<keyword evidence="2" id="KW-0596">Phosphopantetheine</keyword>
<comment type="cofactor">
    <cofactor evidence="1">
        <name>pantetheine 4'-phosphate</name>
        <dbReference type="ChEBI" id="CHEBI:47942"/>
    </cofactor>
</comment>
<dbReference type="InterPro" id="IPR023214">
    <property type="entry name" value="HAD_sf"/>
</dbReference>
<dbReference type="PANTHER" id="PTHR45398:SF1">
    <property type="entry name" value="ENZYME, PUTATIVE (JCVI)-RELATED"/>
    <property type="match status" value="1"/>
</dbReference>
<accession>A0ABR7QEF8</accession>
<dbReference type="Pfam" id="PF00668">
    <property type="entry name" value="Condensation"/>
    <property type="match status" value="1"/>
</dbReference>
<dbReference type="InterPro" id="IPR036412">
    <property type="entry name" value="HAD-like_sf"/>
</dbReference>